<organism evidence="2 3">
    <name type="scientific">Anopheles atroparvus</name>
    <name type="common">European mosquito</name>
    <dbReference type="NCBI Taxonomy" id="41427"/>
    <lineage>
        <taxon>Eukaryota</taxon>
        <taxon>Metazoa</taxon>
        <taxon>Ecdysozoa</taxon>
        <taxon>Arthropoda</taxon>
        <taxon>Hexapoda</taxon>
        <taxon>Insecta</taxon>
        <taxon>Pterygota</taxon>
        <taxon>Neoptera</taxon>
        <taxon>Endopterygota</taxon>
        <taxon>Diptera</taxon>
        <taxon>Nematocera</taxon>
        <taxon>Culicoidea</taxon>
        <taxon>Culicidae</taxon>
        <taxon>Anophelinae</taxon>
        <taxon>Anopheles</taxon>
    </lineage>
</organism>
<keyword evidence="3" id="KW-1185">Reference proteome</keyword>
<dbReference type="AlphaFoldDB" id="A0AAG5CW25"/>
<evidence type="ECO:0000313" key="2">
    <source>
        <dbReference type="EnsemblMetazoa" id="ENSAATROPP003010"/>
    </source>
</evidence>
<evidence type="ECO:0000313" key="3">
    <source>
        <dbReference type="Proteomes" id="UP000075880"/>
    </source>
</evidence>
<dbReference type="EnsemblMetazoa" id="ENSAATROPT003135">
    <property type="protein sequence ID" value="ENSAATROPP003010"/>
    <property type="gene ID" value="ENSAATROPG002484"/>
</dbReference>
<evidence type="ECO:0000256" key="1">
    <source>
        <dbReference type="SAM" id="MobiDB-lite"/>
    </source>
</evidence>
<protein>
    <submittedName>
        <fullName evidence="2">Uncharacterized protein</fullName>
    </submittedName>
</protein>
<feature type="region of interest" description="Disordered" evidence="1">
    <location>
        <begin position="61"/>
        <end position="88"/>
    </location>
</feature>
<sequence length="88" mass="10149">SLCVCVSELVKRRRRERGRKRNWFCQRAKEEEAHSLGQRSLIATGVSYFFGYLSLRLKGRSTHHPHHRSKGGNDAKVNVTLRLKGNES</sequence>
<proteinExistence type="predicted"/>
<dbReference type="Proteomes" id="UP000075880">
    <property type="component" value="Unassembled WGS sequence"/>
</dbReference>
<accession>A0AAG5CW25</accession>
<reference evidence="2" key="1">
    <citation type="submission" date="2024-04" db="UniProtKB">
        <authorList>
            <consortium name="EnsemblMetazoa"/>
        </authorList>
    </citation>
    <scope>IDENTIFICATION</scope>
    <source>
        <strain evidence="2">EBRO</strain>
    </source>
</reference>
<name>A0AAG5CW25_ANOAO</name>
<feature type="compositionally biased region" description="Basic residues" evidence="1">
    <location>
        <begin position="61"/>
        <end position="70"/>
    </location>
</feature>